<keyword evidence="7" id="KW-1185">Reference proteome</keyword>
<evidence type="ECO:0000313" key="5">
    <source>
        <dbReference type="EMBL" id="PNR37233.1"/>
    </source>
</evidence>
<sequence>MCYGGVAGSSAHQQVQLQSHGEQGTSAWQESQLKKAFHLMDRDGDGTIKSEDLSHFLQYSLKSSLSAEEIDLMISLADRDGNGAVDFEEFLSLVKVHIPQRVESLSSLGQDALEQMFRVLDRNGDGVLCSDDLSGVMGSLGQILSSEDLLAMVETATGSNRRKVTFENFCQLMSTDASC</sequence>
<dbReference type="PaxDb" id="3218-PP1S242_98V6.1"/>
<keyword evidence="2" id="KW-0106">Calcium</keyword>
<dbReference type="Proteomes" id="UP000006727">
    <property type="component" value="Chromosome 16"/>
</dbReference>
<accession>A9TJ87</accession>
<dbReference type="PROSITE" id="PS00018">
    <property type="entry name" value="EF_HAND_1"/>
    <property type="match status" value="2"/>
</dbReference>
<dbReference type="EMBL" id="ABEU02000016">
    <property type="protein sequence ID" value="PNR37233.1"/>
    <property type="molecule type" value="Genomic_DNA"/>
</dbReference>
<feature type="compositionally biased region" description="Polar residues" evidence="3">
    <location>
        <begin position="10"/>
        <end position="24"/>
    </location>
</feature>
<dbReference type="InterPro" id="IPR018247">
    <property type="entry name" value="EF_Hand_1_Ca_BS"/>
</dbReference>
<dbReference type="FunFam" id="1.10.238.10:FF:000178">
    <property type="entry name" value="Calmodulin-2 A"/>
    <property type="match status" value="1"/>
</dbReference>
<dbReference type="PROSITE" id="PS50222">
    <property type="entry name" value="EF_HAND_2"/>
    <property type="match status" value="3"/>
</dbReference>
<name>A9TJ87_PHYPA</name>
<dbReference type="Gramene" id="Pp3c16_2040V3.1">
    <property type="protein sequence ID" value="PAC:32984181.CDS.1"/>
    <property type="gene ID" value="Pp3c16_2040"/>
</dbReference>
<feature type="domain" description="EF-hand" evidence="4">
    <location>
        <begin position="65"/>
        <end position="100"/>
    </location>
</feature>
<protein>
    <recommendedName>
        <fullName evidence="4">EF-hand domain-containing protein</fullName>
    </recommendedName>
</protein>
<dbReference type="EnsemblPlants" id="Pp3c16_2040V3.1">
    <property type="protein sequence ID" value="PAC:32984181.CDS.1"/>
    <property type="gene ID" value="Pp3c16_2040"/>
</dbReference>
<dbReference type="GO" id="GO:0005509">
    <property type="term" value="F:calcium ion binding"/>
    <property type="evidence" value="ECO:0007669"/>
    <property type="project" value="InterPro"/>
</dbReference>
<dbReference type="STRING" id="3218.A9TJ87"/>
<proteinExistence type="predicted"/>
<dbReference type="OMA" id="DVIGTMM"/>
<reference evidence="5 7" key="2">
    <citation type="journal article" date="2018" name="Plant J.">
        <title>The Physcomitrella patens chromosome-scale assembly reveals moss genome structure and evolution.</title>
        <authorList>
            <person name="Lang D."/>
            <person name="Ullrich K.K."/>
            <person name="Murat F."/>
            <person name="Fuchs J."/>
            <person name="Jenkins J."/>
            <person name="Haas F.B."/>
            <person name="Piednoel M."/>
            <person name="Gundlach H."/>
            <person name="Van Bel M."/>
            <person name="Meyberg R."/>
            <person name="Vives C."/>
            <person name="Morata J."/>
            <person name="Symeonidi A."/>
            <person name="Hiss M."/>
            <person name="Muchero W."/>
            <person name="Kamisugi Y."/>
            <person name="Saleh O."/>
            <person name="Blanc G."/>
            <person name="Decker E.L."/>
            <person name="van Gessel N."/>
            <person name="Grimwood J."/>
            <person name="Hayes R.D."/>
            <person name="Graham S.W."/>
            <person name="Gunter L.E."/>
            <person name="McDaniel S.F."/>
            <person name="Hoernstein S.N.W."/>
            <person name="Larsson A."/>
            <person name="Li F.W."/>
            <person name="Perroud P.F."/>
            <person name="Phillips J."/>
            <person name="Ranjan P."/>
            <person name="Rokshar D.S."/>
            <person name="Rothfels C.J."/>
            <person name="Schneider L."/>
            <person name="Shu S."/>
            <person name="Stevenson D.W."/>
            <person name="Thummler F."/>
            <person name="Tillich M."/>
            <person name="Villarreal Aguilar J.C."/>
            <person name="Widiez T."/>
            <person name="Wong G.K."/>
            <person name="Wymore A."/>
            <person name="Zhang Y."/>
            <person name="Zimmer A.D."/>
            <person name="Quatrano R.S."/>
            <person name="Mayer K.F.X."/>
            <person name="Goodstein D."/>
            <person name="Casacuberta J.M."/>
            <person name="Vandepoele K."/>
            <person name="Reski R."/>
            <person name="Cuming A.C."/>
            <person name="Tuskan G.A."/>
            <person name="Maumus F."/>
            <person name="Salse J."/>
            <person name="Schmutz J."/>
            <person name="Rensing S.A."/>
        </authorList>
    </citation>
    <scope>NUCLEOTIDE SEQUENCE [LARGE SCALE GENOMIC DNA]</scope>
    <source>
        <strain evidence="6 7">cv. Gransden 2004</strain>
    </source>
</reference>
<dbReference type="Gene3D" id="1.10.238.10">
    <property type="entry name" value="EF-hand"/>
    <property type="match status" value="2"/>
</dbReference>
<evidence type="ECO:0000313" key="7">
    <source>
        <dbReference type="Proteomes" id="UP000006727"/>
    </source>
</evidence>
<feature type="domain" description="EF-hand" evidence="4">
    <location>
        <begin position="108"/>
        <end position="143"/>
    </location>
</feature>
<feature type="domain" description="EF-hand" evidence="4">
    <location>
        <begin position="28"/>
        <end position="63"/>
    </location>
</feature>
<dbReference type="HOGENOM" id="CLU_061288_18_0_1"/>
<reference evidence="6" key="3">
    <citation type="submission" date="2020-12" db="UniProtKB">
        <authorList>
            <consortium name="EnsemblPlants"/>
        </authorList>
    </citation>
    <scope>IDENTIFICATION</scope>
</reference>
<reference evidence="5 7" key="1">
    <citation type="journal article" date="2008" name="Science">
        <title>The Physcomitrella genome reveals evolutionary insights into the conquest of land by plants.</title>
        <authorList>
            <person name="Rensing S."/>
            <person name="Lang D."/>
            <person name="Zimmer A."/>
            <person name="Terry A."/>
            <person name="Salamov A."/>
            <person name="Shapiro H."/>
            <person name="Nishiyama T."/>
            <person name="Perroud P.-F."/>
            <person name="Lindquist E."/>
            <person name="Kamisugi Y."/>
            <person name="Tanahashi T."/>
            <person name="Sakakibara K."/>
            <person name="Fujita T."/>
            <person name="Oishi K."/>
            <person name="Shin-I T."/>
            <person name="Kuroki Y."/>
            <person name="Toyoda A."/>
            <person name="Suzuki Y."/>
            <person name="Hashimoto A."/>
            <person name="Yamaguchi K."/>
            <person name="Sugano A."/>
            <person name="Kohara Y."/>
            <person name="Fujiyama A."/>
            <person name="Anterola A."/>
            <person name="Aoki S."/>
            <person name="Ashton N."/>
            <person name="Barbazuk W.B."/>
            <person name="Barker E."/>
            <person name="Bennetzen J."/>
            <person name="Bezanilla M."/>
            <person name="Blankenship R."/>
            <person name="Cho S.H."/>
            <person name="Dutcher S."/>
            <person name="Estelle M."/>
            <person name="Fawcett J.A."/>
            <person name="Gundlach H."/>
            <person name="Hanada K."/>
            <person name="Heyl A."/>
            <person name="Hicks K.A."/>
            <person name="Hugh J."/>
            <person name="Lohr M."/>
            <person name="Mayer K."/>
            <person name="Melkozernov A."/>
            <person name="Murata T."/>
            <person name="Nelson D."/>
            <person name="Pils B."/>
            <person name="Prigge M."/>
            <person name="Reiss B."/>
            <person name="Renner T."/>
            <person name="Rombauts S."/>
            <person name="Rushton P."/>
            <person name="Sanderfoot A."/>
            <person name="Schween G."/>
            <person name="Shiu S.-H."/>
            <person name="Stueber K."/>
            <person name="Theodoulou F.L."/>
            <person name="Tu H."/>
            <person name="Van de Peer Y."/>
            <person name="Verrier P.J."/>
            <person name="Waters E."/>
            <person name="Wood A."/>
            <person name="Yang L."/>
            <person name="Cove D."/>
            <person name="Cuming A."/>
            <person name="Hasebe M."/>
            <person name="Lucas S."/>
            <person name="Mishler D.B."/>
            <person name="Reski R."/>
            <person name="Grigoriev I."/>
            <person name="Quatrano R.S."/>
            <person name="Boore J.L."/>
        </authorList>
    </citation>
    <scope>NUCLEOTIDE SEQUENCE [LARGE SCALE GENOMIC DNA]</scope>
    <source>
        <strain evidence="6 7">cv. Gransden 2004</strain>
    </source>
</reference>
<dbReference type="GO" id="GO:0043226">
    <property type="term" value="C:organelle"/>
    <property type="evidence" value="ECO:0007669"/>
    <property type="project" value="UniProtKB-ARBA"/>
</dbReference>
<dbReference type="EnsemblPlants" id="Pp3c16_2040V3.2">
    <property type="protein sequence ID" value="PAC:32984182.CDS.1"/>
    <property type="gene ID" value="Pp3c16_2040"/>
</dbReference>
<evidence type="ECO:0000256" key="2">
    <source>
        <dbReference type="ARBA" id="ARBA00022837"/>
    </source>
</evidence>
<dbReference type="InterPro" id="IPR002048">
    <property type="entry name" value="EF_hand_dom"/>
</dbReference>
<dbReference type="SMART" id="SM00054">
    <property type="entry name" value="EFh"/>
    <property type="match status" value="3"/>
</dbReference>
<evidence type="ECO:0000259" key="4">
    <source>
        <dbReference type="PROSITE" id="PS50222"/>
    </source>
</evidence>
<feature type="region of interest" description="Disordered" evidence="3">
    <location>
        <begin position="1"/>
        <end position="24"/>
    </location>
</feature>
<dbReference type="Gramene" id="Pp3c16_2040V3.2">
    <property type="protein sequence ID" value="PAC:32984182.CDS.1"/>
    <property type="gene ID" value="Pp3c16_2040"/>
</dbReference>
<evidence type="ECO:0000256" key="3">
    <source>
        <dbReference type="SAM" id="MobiDB-lite"/>
    </source>
</evidence>
<dbReference type="PRINTS" id="PR01697">
    <property type="entry name" value="PARVALBUMIN"/>
</dbReference>
<dbReference type="eggNOG" id="KOG0027">
    <property type="taxonomic scope" value="Eukaryota"/>
</dbReference>
<dbReference type="PANTHER" id="PTHR23050">
    <property type="entry name" value="CALCIUM BINDING PROTEIN"/>
    <property type="match status" value="1"/>
</dbReference>
<evidence type="ECO:0000256" key="1">
    <source>
        <dbReference type="ARBA" id="ARBA00022737"/>
    </source>
</evidence>
<dbReference type="InParanoid" id="A9TJ87"/>
<dbReference type="Pfam" id="PF13499">
    <property type="entry name" value="EF-hand_7"/>
    <property type="match status" value="2"/>
</dbReference>
<dbReference type="SUPFAM" id="SSF47473">
    <property type="entry name" value="EF-hand"/>
    <property type="match status" value="1"/>
</dbReference>
<gene>
    <name evidence="5" type="ORF">PHYPA_020341</name>
</gene>
<keyword evidence="1" id="KW-0677">Repeat</keyword>
<dbReference type="InterPro" id="IPR011992">
    <property type="entry name" value="EF-hand-dom_pair"/>
</dbReference>
<organism evidence="5">
    <name type="scientific">Physcomitrium patens</name>
    <name type="common">Spreading-leaved earth moss</name>
    <name type="synonym">Physcomitrella patens</name>
    <dbReference type="NCBI Taxonomy" id="3218"/>
    <lineage>
        <taxon>Eukaryota</taxon>
        <taxon>Viridiplantae</taxon>
        <taxon>Streptophyta</taxon>
        <taxon>Embryophyta</taxon>
        <taxon>Bryophyta</taxon>
        <taxon>Bryophytina</taxon>
        <taxon>Bryopsida</taxon>
        <taxon>Funariidae</taxon>
        <taxon>Funariales</taxon>
        <taxon>Funariaceae</taxon>
        <taxon>Physcomitrium</taxon>
    </lineage>
</organism>
<evidence type="ECO:0000313" key="6">
    <source>
        <dbReference type="EnsemblPlants" id="PAC:32984181.CDS.1"/>
    </source>
</evidence>
<dbReference type="InterPro" id="IPR050145">
    <property type="entry name" value="Centrin_CML-like"/>
</dbReference>
<dbReference type="AlphaFoldDB" id="A9TJ87"/>
<dbReference type="CDD" id="cd00051">
    <property type="entry name" value="EFh"/>
    <property type="match status" value="1"/>
</dbReference>